<evidence type="ECO:0000313" key="1">
    <source>
        <dbReference type="EMBL" id="KFB72759.1"/>
    </source>
</evidence>
<dbReference type="EMBL" id="JDVG02000338">
    <property type="protein sequence ID" value="KFB72759.1"/>
    <property type="molecule type" value="Genomic_DNA"/>
</dbReference>
<proteinExistence type="predicted"/>
<sequence>MLDQFLHVITVEQYFDRRRLQTIFSFDQTLRNDGLQADREVHVQRAPAIAGEKVDDPVEGVIAVVGMQRAEAEVASL</sequence>
<dbReference type="Proteomes" id="UP000020077">
    <property type="component" value="Unassembled WGS sequence"/>
</dbReference>
<gene>
    <name evidence="1" type="ORF">AW09_002025</name>
</gene>
<accession>A0A080M6M4</accession>
<name>A0A080M6M4_9PROT</name>
<organism evidence="1 2">
    <name type="scientific">Candidatus Accumulibacter phosphatis</name>
    <dbReference type="NCBI Taxonomy" id="327160"/>
    <lineage>
        <taxon>Bacteria</taxon>
        <taxon>Pseudomonadati</taxon>
        <taxon>Pseudomonadota</taxon>
        <taxon>Betaproteobacteria</taxon>
        <taxon>Candidatus Accumulibacter</taxon>
    </lineage>
</organism>
<evidence type="ECO:0000313" key="2">
    <source>
        <dbReference type="Proteomes" id="UP000020077"/>
    </source>
</evidence>
<protein>
    <submittedName>
        <fullName evidence="1">Uncharacterized protein</fullName>
    </submittedName>
</protein>
<comment type="caution">
    <text evidence="1">The sequence shown here is derived from an EMBL/GenBank/DDBJ whole genome shotgun (WGS) entry which is preliminary data.</text>
</comment>
<reference evidence="1 2" key="1">
    <citation type="submission" date="2014-02" db="EMBL/GenBank/DDBJ databases">
        <title>Expanding our view of genomic diversity in Candidatus Accumulibacter clades.</title>
        <authorList>
            <person name="Skennerton C.T."/>
            <person name="Barr J.J."/>
            <person name="Slater F.R."/>
            <person name="Bond P.L."/>
            <person name="Tyson G.W."/>
        </authorList>
    </citation>
    <scope>NUCLEOTIDE SEQUENCE [LARGE SCALE GENOMIC DNA]</scope>
    <source>
        <strain evidence="2">BA-91</strain>
    </source>
</reference>
<dbReference type="AlphaFoldDB" id="A0A080M6M4"/>